<dbReference type="AlphaFoldDB" id="A0A1D2VA00"/>
<evidence type="ECO:0000313" key="2">
    <source>
        <dbReference type="Proteomes" id="UP000095038"/>
    </source>
</evidence>
<dbReference type="GO" id="GO:0006457">
    <property type="term" value="P:protein folding"/>
    <property type="evidence" value="ECO:0007669"/>
    <property type="project" value="EnsemblFungi"/>
</dbReference>
<evidence type="ECO:0000313" key="1">
    <source>
        <dbReference type="EMBL" id="ODV58419.1"/>
    </source>
</evidence>
<dbReference type="GO" id="GO:0015035">
    <property type="term" value="F:protein-disulfide reductase activity"/>
    <property type="evidence" value="ECO:0007669"/>
    <property type="project" value="EnsemblFungi"/>
</dbReference>
<evidence type="ECO:0008006" key="3">
    <source>
        <dbReference type="Google" id="ProtNLM"/>
    </source>
</evidence>
<dbReference type="GO" id="GO:0005743">
    <property type="term" value="C:mitochondrial inner membrane"/>
    <property type="evidence" value="ECO:0007669"/>
    <property type="project" value="EnsemblFungi"/>
</dbReference>
<dbReference type="GO" id="GO:0051131">
    <property type="term" value="P:chaperone-mediated protein complex assembly"/>
    <property type="evidence" value="ECO:0007669"/>
    <property type="project" value="EnsemblFungi"/>
</dbReference>
<dbReference type="OrthoDB" id="4083608at2759"/>
<dbReference type="InParanoid" id="A0A1D2VA00"/>
<sequence length="120" mass="13547">MSNILKIINPPESRDLTDEEVKDCVPCQIMASFTGILGGAYFASGRVFKGEKLNSNPGWWKIFVRSFGAGMIGFGVYRGGQGWLWDLNHEYKKVEYGYKESSRLKGIGEIFQKGKNEKED</sequence>
<dbReference type="EMBL" id="KV454492">
    <property type="protein sequence ID" value="ODV58419.1"/>
    <property type="molecule type" value="Genomic_DNA"/>
</dbReference>
<dbReference type="Proteomes" id="UP000095038">
    <property type="component" value="Unassembled WGS sequence"/>
</dbReference>
<dbReference type="GO" id="GO:0005777">
    <property type="term" value="C:peroxisome"/>
    <property type="evidence" value="ECO:0007669"/>
    <property type="project" value="EnsemblFungi"/>
</dbReference>
<dbReference type="FunCoup" id="A0A1D2VA00">
    <property type="interactions" value="19"/>
</dbReference>
<proteinExistence type="predicted"/>
<dbReference type="PANTHER" id="PTHR28048">
    <property type="entry name" value="ACR195WP"/>
    <property type="match status" value="1"/>
</dbReference>
<organism evidence="1 2">
    <name type="scientific">Ascoidea rubescens DSM 1968</name>
    <dbReference type="NCBI Taxonomy" id="1344418"/>
    <lineage>
        <taxon>Eukaryota</taxon>
        <taxon>Fungi</taxon>
        <taxon>Dikarya</taxon>
        <taxon>Ascomycota</taxon>
        <taxon>Saccharomycotina</taxon>
        <taxon>Saccharomycetes</taxon>
        <taxon>Ascoideaceae</taxon>
        <taxon>Ascoidea</taxon>
    </lineage>
</organism>
<dbReference type="RefSeq" id="XP_020044726.1">
    <property type="nucleotide sequence ID" value="XM_020188887.1"/>
</dbReference>
<accession>A0A1D2VA00</accession>
<dbReference type="GeneID" id="30962523"/>
<gene>
    <name evidence="1" type="ORF">ASCRUDRAFT_120849</name>
</gene>
<keyword evidence="2" id="KW-1185">Reference proteome</keyword>
<name>A0A1D2VA00_9ASCO</name>
<reference evidence="2" key="1">
    <citation type="submission" date="2016-05" db="EMBL/GenBank/DDBJ databases">
        <title>Comparative genomics of biotechnologically important yeasts.</title>
        <authorList>
            <consortium name="DOE Joint Genome Institute"/>
            <person name="Riley R."/>
            <person name="Haridas S."/>
            <person name="Wolfe K.H."/>
            <person name="Lopes M.R."/>
            <person name="Hittinger C.T."/>
            <person name="Goker M."/>
            <person name="Salamov A."/>
            <person name="Wisecaver J."/>
            <person name="Long T.M."/>
            <person name="Aerts A.L."/>
            <person name="Barry K."/>
            <person name="Choi C."/>
            <person name="Clum A."/>
            <person name="Coughlan A.Y."/>
            <person name="Deshpande S."/>
            <person name="Douglass A.P."/>
            <person name="Hanson S.J."/>
            <person name="Klenk H.-P."/>
            <person name="Labutti K."/>
            <person name="Lapidus A."/>
            <person name="Lindquist E."/>
            <person name="Lipzen A."/>
            <person name="Meier-Kolthoff J.P."/>
            <person name="Ohm R.A."/>
            <person name="Otillar R.P."/>
            <person name="Pangilinan J."/>
            <person name="Peng Y."/>
            <person name="Rokas A."/>
            <person name="Rosa C.A."/>
            <person name="Scheuner C."/>
            <person name="Sibirny A.A."/>
            <person name="Slot J.C."/>
            <person name="Stielow J.B."/>
            <person name="Sun H."/>
            <person name="Kurtzman C.P."/>
            <person name="Blackwell M."/>
            <person name="Grigoriev I.V."/>
            <person name="Jeffries T.W."/>
        </authorList>
    </citation>
    <scope>NUCLEOTIDE SEQUENCE [LARGE SCALE GENOMIC DNA]</scope>
    <source>
        <strain evidence="2">DSM 1968</strain>
    </source>
</reference>
<dbReference type="InterPro" id="IPR053092">
    <property type="entry name" value="Mitochondrial_unc_protein"/>
</dbReference>
<dbReference type="PANTHER" id="PTHR28048:SF1">
    <property type="entry name" value="ACR195WP"/>
    <property type="match status" value="1"/>
</dbReference>
<protein>
    <recommendedName>
        <fullName evidence="3">DUF4536 domain-containing protein</fullName>
    </recommendedName>
</protein>